<evidence type="ECO:0000259" key="1">
    <source>
        <dbReference type="Pfam" id="PF03184"/>
    </source>
</evidence>
<accession>A0AA40I1C7</accession>
<reference evidence="2" key="1">
    <citation type="submission" date="2023-06" db="EMBL/GenBank/DDBJ databases">
        <title>Reference genome for the Northern bat (Eptesicus nilssonii), a most northern bat species.</title>
        <authorList>
            <person name="Laine V.N."/>
            <person name="Pulliainen A.T."/>
            <person name="Lilley T.M."/>
        </authorList>
    </citation>
    <scope>NUCLEOTIDE SEQUENCE</scope>
    <source>
        <strain evidence="2">BLF_Eptnil</strain>
        <tissue evidence="2">Kidney</tissue>
    </source>
</reference>
<name>A0AA40I1C7_CNENI</name>
<comment type="caution">
    <text evidence="2">The sequence shown here is derived from an EMBL/GenBank/DDBJ whole genome shotgun (WGS) entry which is preliminary data.</text>
</comment>
<evidence type="ECO:0000313" key="2">
    <source>
        <dbReference type="EMBL" id="KAK1340707.1"/>
    </source>
</evidence>
<keyword evidence="3" id="KW-1185">Reference proteome</keyword>
<dbReference type="Pfam" id="PF03184">
    <property type="entry name" value="DDE_1"/>
    <property type="match status" value="1"/>
</dbReference>
<feature type="non-terminal residue" evidence="2">
    <location>
        <position position="299"/>
    </location>
</feature>
<dbReference type="EMBL" id="JAULJE010000007">
    <property type="protein sequence ID" value="KAK1340707.1"/>
    <property type="molecule type" value="Genomic_DNA"/>
</dbReference>
<proteinExistence type="predicted"/>
<dbReference type="InterPro" id="IPR004875">
    <property type="entry name" value="DDE_SF_endonuclease_dom"/>
</dbReference>
<organism evidence="2 3">
    <name type="scientific">Cnephaeus nilssonii</name>
    <name type="common">Northern bat</name>
    <name type="synonym">Eptesicus nilssonii</name>
    <dbReference type="NCBI Taxonomy" id="3371016"/>
    <lineage>
        <taxon>Eukaryota</taxon>
        <taxon>Metazoa</taxon>
        <taxon>Chordata</taxon>
        <taxon>Craniata</taxon>
        <taxon>Vertebrata</taxon>
        <taxon>Euteleostomi</taxon>
        <taxon>Mammalia</taxon>
        <taxon>Eutheria</taxon>
        <taxon>Laurasiatheria</taxon>
        <taxon>Chiroptera</taxon>
        <taxon>Yangochiroptera</taxon>
        <taxon>Vespertilionidae</taxon>
        <taxon>Cnephaeus</taxon>
    </lineage>
</organism>
<dbReference type="AlphaFoldDB" id="A0AA40I1C7"/>
<feature type="domain" description="DDE-1" evidence="1">
    <location>
        <begin position="50"/>
        <end position="128"/>
    </location>
</feature>
<evidence type="ECO:0000313" key="3">
    <source>
        <dbReference type="Proteomes" id="UP001177744"/>
    </source>
</evidence>
<dbReference type="Proteomes" id="UP001177744">
    <property type="component" value="Unassembled WGS sequence"/>
</dbReference>
<protein>
    <recommendedName>
        <fullName evidence="1">DDE-1 domain-containing protein</fullName>
    </recommendedName>
</protein>
<dbReference type="GO" id="GO:0003676">
    <property type="term" value="F:nucleic acid binding"/>
    <property type="evidence" value="ECO:0007669"/>
    <property type="project" value="InterPro"/>
</dbReference>
<gene>
    <name evidence="2" type="ORF">QTO34_017098</name>
</gene>
<sequence>MWMSGYLTLGPVLKEISCVHNIKVQGEVASANLEAAASYPEDLAKIINECGANAAGDFKLKPLPTYHSDNPKALSNYAKSTLPVLYKWNNQVWMTAYLFTTQFTDYFKPTVETTTQIKKIIFKTLLLREKKNGGRIDRWVPSLVPEQKERTAEGRTGVFVGEIKDSYTPGEGGGLLDGSDQLRRGDHAILKGKVDLIGSLKSYNCGDHRTAANPRTPVPNWRKHAVSEKVYTPPRKGFTFLNAITNIHDSWEEIKTLTRVWNKLIPTLMDNFEAVKTSVEEVTVDVEIARELELEVEPR</sequence>